<dbReference type="Proteomes" id="UP001285636">
    <property type="component" value="Unassembled WGS sequence"/>
</dbReference>
<name>A0AAJ2U3A0_ALKPS</name>
<dbReference type="NCBIfam" id="TIGR03187">
    <property type="entry name" value="DGQHR"/>
    <property type="match status" value="1"/>
</dbReference>
<dbReference type="AlphaFoldDB" id="A0AAJ2U3A0"/>
<sequence length="427" mass="48972">MNEYLTLVSTVYAQGDRIVYNLSMPFDTVANYLQPTEAREELEEQEDGEISVDYLSDIENRFRKKEHVQAIKEYILKNKHNFILPNVTLLSERSFKIEPIRPIWSELNNICGEEISEVQLQDSLLSILEKVGGSICVELKIPKDYFEKTNHTKAIITVGDGNHRVQAIKELMEEGHIDLAHMNIGLSIFVERYEVERKKIFVLLNSSLPVQPSVKSFLMVDDPLSNAVKELVGFENTRFLIKQLNGRDKKKYIGFEPIDNISKNSKNLLSFNILKNMVGFMAVNSTNYNIFAKKMSENGEVYRKTLHECRMYFEAVFDTVLPYKLVQGNLEKAPELKKEYISLSGAGLYLIAQVAYQSKQRGYDLQKVVKLLSYLDWKRVNNGKPNPFFVGSVLNDKGTVSNTRTALKAGVEKIMEYVDREMEKGGY</sequence>
<gene>
    <name evidence="1" type="ORF">RYX45_14340</name>
</gene>
<comment type="caution">
    <text evidence="1">The sequence shown here is derived from an EMBL/GenBank/DDBJ whole genome shotgun (WGS) entry which is preliminary data.</text>
</comment>
<proteinExistence type="predicted"/>
<evidence type="ECO:0000313" key="2">
    <source>
        <dbReference type="Proteomes" id="UP001285636"/>
    </source>
</evidence>
<reference evidence="1" key="1">
    <citation type="submission" date="2023-10" db="EMBL/GenBank/DDBJ databases">
        <title>Screening of Alkalihalophilus pseudofirmusBZ-TG-HK211 and Its Alleviation of Salt Stress on Rapeseed Growth.</title>
        <authorList>
            <person name="Zhao B."/>
            <person name="Guo T."/>
        </authorList>
    </citation>
    <scope>NUCLEOTIDE SEQUENCE</scope>
    <source>
        <strain evidence="1">BZ-TG-HK211</strain>
    </source>
</reference>
<accession>A0AAJ2U3A0</accession>
<protein>
    <submittedName>
        <fullName evidence="1">DNA sulfur modification protein DndB</fullName>
    </submittedName>
</protein>
<dbReference type="InterPro" id="IPR017642">
    <property type="entry name" value="DNA_S_mod_DndB"/>
</dbReference>
<dbReference type="RefSeq" id="WP_323467148.1">
    <property type="nucleotide sequence ID" value="NZ_CP144224.1"/>
</dbReference>
<organism evidence="1 2">
    <name type="scientific">Alkalihalophilus pseudofirmus</name>
    <name type="common">Bacillus pseudofirmus</name>
    <dbReference type="NCBI Taxonomy" id="79885"/>
    <lineage>
        <taxon>Bacteria</taxon>
        <taxon>Bacillati</taxon>
        <taxon>Bacillota</taxon>
        <taxon>Bacilli</taxon>
        <taxon>Bacillales</taxon>
        <taxon>Bacillaceae</taxon>
        <taxon>Alkalihalophilus</taxon>
    </lineage>
</organism>
<evidence type="ECO:0000313" key="1">
    <source>
        <dbReference type="EMBL" id="MDV2886365.1"/>
    </source>
</evidence>
<dbReference type="Pfam" id="PF14072">
    <property type="entry name" value="DndB"/>
    <property type="match status" value="1"/>
</dbReference>
<dbReference type="InterPro" id="IPR017601">
    <property type="entry name" value="DGQHR-contain_dom"/>
</dbReference>
<dbReference type="EMBL" id="JAWJAY010000003">
    <property type="protein sequence ID" value="MDV2886365.1"/>
    <property type="molecule type" value="Genomic_DNA"/>
</dbReference>